<sequence>MRDDPQMIQLMDTTLRDGEQTQGVAFSPAEKLGIARALLHSLNVDRIEIASARVSQGERTAVETILDWASQHDYLDRIEVLGFVDHQRSVDWFVQSGGRVLNLLTKGSEKHCRAQLKQSPDAHLKGIVSSVNYAKERGLSVNLYLEDWSNGYVDGPEYVYSMVEALTHLDINRVMLPD</sequence>
<dbReference type="AlphaFoldDB" id="A0A383E9Q8"/>
<dbReference type="PANTHER" id="PTHR10277:SF57">
    <property type="entry name" value="(R)-CITRAMALATE SYNTHASE CIMA"/>
    <property type="match status" value="1"/>
</dbReference>
<dbReference type="PROSITE" id="PS00815">
    <property type="entry name" value="AIPM_HOMOCIT_SYNTH_1"/>
    <property type="match status" value="1"/>
</dbReference>
<dbReference type="PANTHER" id="PTHR10277">
    <property type="entry name" value="HOMOCITRATE SYNTHASE-RELATED"/>
    <property type="match status" value="1"/>
</dbReference>
<evidence type="ECO:0000313" key="3">
    <source>
        <dbReference type="EMBL" id="SVE53344.1"/>
    </source>
</evidence>
<dbReference type="InterPro" id="IPR013785">
    <property type="entry name" value="Aldolase_TIM"/>
</dbReference>
<reference evidence="3" key="1">
    <citation type="submission" date="2018-05" db="EMBL/GenBank/DDBJ databases">
        <authorList>
            <person name="Lanie J.A."/>
            <person name="Ng W.-L."/>
            <person name="Kazmierczak K.M."/>
            <person name="Andrzejewski T.M."/>
            <person name="Davidsen T.M."/>
            <person name="Wayne K.J."/>
            <person name="Tettelin H."/>
            <person name="Glass J.I."/>
            <person name="Rusch D."/>
            <person name="Podicherti R."/>
            <person name="Tsui H.-C.T."/>
            <person name="Winkler M.E."/>
        </authorList>
    </citation>
    <scope>NUCLEOTIDE SEQUENCE</scope>
</reference>
<dbReference type="SUPFAM" id="SSF51569">
    <property type="entry name" value="Aldolase"/>
    <property type="match status" value="1"/>
</dbReference>
<accession>A0A383E9Q8</accession>
<organism evidence="3">
    <name type="scientific">marine metagenome</name>
    <dbReference type="NCBI Taxonomy" id="408172"/>
    <lineage>
        <taxon>unclassified sequences</taxon>
        <taxon>metagenomes</taxon>
        <taxon>ecological metagenomes</taxon>
    </lineage>
</organism>
<gene>
    <name evidence="3" type="ORF">METZ01_LOCUS506198</name>
</gene>
<dbReference type="InterPro" id="IPR002034">
    <property type="entry name" value="AIPM/Hcit_synth_CS"/>
</dbReference>
<proteinExistence type="predicted"/>
<protein>
    <recommendedName>
        <fullName evidence="2">Pyruvate carboxyltransferase domain-containing protein</fullName>
    </recommendedName>
</protein>
<feature type="domain" description="Pyruvate carboxyltransferase" evidence="2">
    <location>
        <begin position="8"/>
        <end position="178"/>
    </location>
</feature>
<feature type="non-terminal residue" evidence="3">
    <location>
        <position position="178"/>
    </location>
</feature>
<evidence type="ECO:0000256" key="1">
    <source>
        <dbReference type="ARBA" id="ARBA00022679"/>
    </source>
</evidence>
<dbReference type="Pfam" id="PF00682">
    <property type="entry name" value="HMGL-like"/>
    <property type="match status" value="1"/>
</dbReference>
<dbReference type="EMBL" id="UINC01223941">
    <property type="protein sequence ID" value="SVE53344.1"/>
    <property type="molecule type" value="Genomic_DNA"/>
</dbReference>
<dbReference type="GO" id="GO:0009098">
    <property type="term" value="P:L-leucine biosynthetic process"/>
    <property type="evidence" value="ECO:0007669"/>
    <property type="project" value="TreeGrafter"/>
</dbReference>
<dbReference type="InterPro" id="IPR050073">
    <property type="entry name" value="2-IPM_HCS-like"/>
</dbReference>
<evidence type="ECO:0000259" key="2">
    <source>
        <dbReference type="PROSITE" id="PS50991"/>
    </source>
</evidence>
<dbReference type="InterPro" id="IPR000891">
    <property type="entry name" value="PYR_CT"/>
</dbReference>
<dbReference type="PROSITE" id="PS50991">
    <property type="entry name" value="PYR_CT"/>
    <property type="match status" value="1"/>
</dbReference>
<keyword evidence="1" id="KW-0808">Transferase</keyword>
<dbReference type="GO" id="GO:0003852">
    <property type="term" value="F:2-isopropylmalate synthase activity"/>
    <property type="evidence" value="ECO:0007669"/>
    <property type="project" value="TreeGrafter"/>
</dbReference>
<dbReference type="Gene3D" id="3.20.20.70">
    <property type="entry name" value="Aldolase class I"/>
    <property type="match status" value="1"/>
</dbReference>
<name>A0A383E9Q8_9ZZZZ</name>